<reference evidence="10" key="1">
    <citation type="submission" date="2015-07" db="EMBL/GenBank/DDBJ databases">
        <title>Genome sequencing project for genomic taxonomy and phylogenomics of Bacillus-like bacteria.</title>
        <authorList>
            <person name="Liu B."/>
            <person name="Wang J."/>
            <person name="Zhu Y."/>
            <person name="Liu G."/>
            <person name="Chen Q."/>
            <person name="Chen Z."/>
            <person name="Lan J."/>
            <person name="Che J."/>
            <person name="Ge C."/>
            <person name="Shi H."/>
            <person name="Pan Z."/>
            <person name="Liu X."/>
        </authorList>
    </citation>
    <scope>NUCLEOTIDE SEQUENCE [LARGE SCALE GENOMIC DNA]</scope>
    <source>
        <strain evidence="10">DSM 9887</strain>
    </source>
</reference>
<comment type="caution">
    <text evidence="9">The sequence shown here is derived from an EMBL/GenBank/DDBJ whole genome shotgun (WGS) entry which is preliminary data.</text>
</comment>
<dbReference type="Gene3D" id="3.10.105.10">
    <property type="entry name" value="Dipeptide-binding Protein, Domain 3"/>
    <property type="match status" value="1"/>
</dbReference>
<dbReference type="PIRSF" id="PIRSF002741">
    <property type="entry name" value="MppA"/>
    <property type="match status" value="1"/>
</dbReference>
<keyword evidence="5" id="KW-0653">Protein transport</keyword>
<feature type="region of interest" description="Disordered" evidence="6">
    <location>
        <begin position="29"/>
        <end position="55"/>
    </location>
</feature>
<dbReference type="Gene3D" id="3.40.190.10">
    <property type="entry name" value="Periplasmic binding protein-like II"/>
    <property type="match status" value="1"/>
</dbReference>
<dbReference type="GO" id="GO:0015833">
    <property type="term" value="P:peptide transport"/>
    <property type="evidence" value="ECO:0007669"/>
    <property type="project" value="UniProtKB-KW"/>
</dbReference>
<keyword evidence="3" id="KW-0813">Transport</keyword>
<keyword evidence="5" id="KW-0571">Peptide transport</keyword>
<protein>
    <submittedName>
        <fullName evidence="9">Cytochrome C</fullName>
    </submittedName>
</protein>
<accession>A0A0K9YPM7</accession>
<evidence type="ECO:0000256" key="5">
    <source>
        <dbReference type="ARBA" id="ARBA00022856"/>
    </source>
</evidence>
<dbReference type="CDD" id="cd08504">
    <property type="entry name" value="PBP2_OppA"/>
    <property type="match status" value="1"/>
</dbReference>
<comment type="similarity">
    <text evidence="2">Belongs to the bacterial solute-binding protein 5 family.</text>
</comment>
<gene>
    <name evidence="9" type="ORF">ADS79_17055</name>
</gene>
<dbReference type="GO" id="GO:0030288">
    <property type="term" value="C:outer membrane-bounded periplasmic space"/>
    <property type="evidence" value="ECO:0007669"/>
    <property type="project" value="UniProtKB-ARBA"/>
</dbReference>
<dbReference type="STRING" id="54915.ADS79_17055"/>
<feature type="chain" id="PRO_5038375430" evidence="7">
    <location>
        <begin position="26"/>
        <end position="561"/>
    </location>
</feature>
<sequence length="561" mass="62821">MVMRKAPKILKLVGTLTLMASLALAGCSSQPSATSKPADNNQSPQATQEAPKENANTQAFLRSNLKTEPVSLDPPKAYDPVAFEVLYNVLEGLVRLDENHMTQPAIAEKWEISEGGKKYTFKLRDSKWSNGDPVTAHDFELAWKRMVDPKNAFPAAFLAYVIEGAEKFNKGEGTADDVKVKALDDKTLEVTLKAPTGYFLSLVAAPVFYPVNKKTVEANPNWSADASTIISNGPFTLTEWTHDQSIKAVKNEKYWDKDKVKLAGINWVMINDENTQFQMFQTGELDNIETVPKDSKEKLLASGEAKIAPEAATSFYRLNTAMPPFTNKNVRKAFALAVNRQLLIDKVTQGKQVPAMGIVPIGFPEPDGKDFRQVGGELFKDNDLEQAKALLAQGMQEEGWTTLPEVTLTYDTNALNKTVAQVLQEMFKKNLGVEVKLDSREWKVFLDEQRASKHQMSLSTFYADYADPLNFIEIFQTGHPGNRINYSNKAFDELIQKASVEPDEKTRFSLMHDAEKMFFDDMPVLPLYYSTKAYMEQPNVKGILRHPAALMDYKTVEITSK</sequence>
<evidence type="ECO:0000256" key="7">
    <source>
        <dbReference type="SAM" id="SignalP"/>
    </source>
</evidence>
<comment type="subcellular location">
    <subcellularLocation>
        <location evidence="1">Cell envelope</location>
    </subcellularLocation>
</comment>
<evidence type="ECO:0000256" key="1">
    <source>
        <dbReference type="ARBA" id="ARBA00004196"/>
    </source>
</evidence>
<evidence type="ECO:0000256" key="3">
    <source>
        <dbReference type="ARBA" id="ARBA00022448"/>
    </source>
</evidence>
<dbReference type="FunFam" id="3.90.76.10:FF:000001">
    <property type="entry name" value="Oligopeptide ABC transporter substrate-binding protein"/>
    <property type="match status" value="1"/>
</dbReference>
<evidence type="ECO:0000313" key="10">
    <source>
        <dbReference type="Proteomes" id="UP000036834"/>
    </source>
</evidence>
<evidence type="ECO:0000256" key="4">
    <source>
        <dbReference type="ARBA" id="ARBA00022729"/>
    </source>
</evidence>
<dbReference type="PANTHER" id="PTHR30290:SF79">
    <property type="entry name" value="DIPEPTIDE-BINDING PROTEIN DPPE"/>
    <property type="match status" value="1"/>
</dbReference>
<dbReference type="PATRIC" id="fig|54915.3.peg.2478"/>
<feature type="signal peptide" evidence="7">
    <location>
        <begin position="1"/>
        <end position="25"/>
    </location>
</feature>
<keyword evidence="4 7" id="KW-0732">Signal</keyword>
<dbReference type="PANTHER" id="PTHR30290">
    <property type="entry name" value="PERIPLASMIC BINDING COMPONENT OF ABC TRANSPORTER"/>
    <property type="match status" value="1"/>
</dbReference>
<name>A0A0K9YPM7_9BACL</name>
<proteinExistence type="inferred from homology"/>
<dbReference type="FunFam" id="3.10.105.10:FF:000001">
    <property type="entry name" value="Oligopeptide ABC transporter, oligopeptide-binding protein"/>
    <property type="match status" value="1"/>
</dbReference>
<dbReference type="GO" id="GO:0043190">
    <property type="term" value="C:ATP-binding cassette (ABC) transporter complex"/>
    <property type="evidence" value="ECO:0007669"/>
    <property type="project" value="InterPro"/>
</dbReference>
<dbReference type="EMBL" id="LGIQ01000009">
    <property type="protein sequence ID" value="KNB70607.1"/>
    <property type="molecule type" value="Genomic_DNA"/>
</dbReference>
<evidence type="ECO:0000259" key="8">
    <source>
        <dbReference type="Pfam" id="PF00496"/>
    </source>
</evidence>
<dbReference type="InterPro" id="IPR000914">
    <property type="entry name" value="SBP_5_dom"/>
</dbReference>
<evidence type="ECO:0000256" key="2">
    <source>
        <dbReference type="ARBA" id="ARBA00005695"/>
    </source>
</evidence>
<dbReference type="Pfam" id="PF00496">
    <property type="entry name" value="SBP_bac_5"/>
    <property type="match status" value="1"/>
</dbReference>
<feature type="domain" description="Solute-binding protein family 5" evidence="8">
    <location>
        <begin position="103"/>
        <end position="478"/>
    </location>
</feature>
<dbReference type="Proteomes" id="UP000036834">
    <property type="component" value="Unassembled WGS sequence"/>
</dbReference>
<evidence type="ECO:0000313" key="9">
    <source>
        <dbReference type="EMBL" id="KNB70607.1"/>
    </source>
</evidence>
<organism evidence="9 10">
    <name type="scientific">Brevibacillus reuszeri</name>
    <dbReference type="NCBI Taxonomy" id="54915"/>
    <lineage>
        <taxon>Bacteria</taxon>
        <taxon>Bacillati</taxon>
        <taxon>Bacillota</taxon>
        <taxon>Bacilli</taxon>
        <taxon>Bacillales</taxon>
        <taxon>Paenibacillaceae</taxon>
        <taxon>Brevibacillus</taxon>
    </lineage>
</organism>
<dbReference type="GO" id="GO:1904680">
    <property type="term" value="F:peptide transmembrane transporter activity"/>
    <property type="evidence" value="ECO:0007669"/>
    <property type="project" value="TreeGrafter"/>
</dbReference>
<dbReference type="PROSITE" id="PS51257">
    <property type="entry name" value="PROKAR_LIPOPROTEIN"/>
    <property type="match status" value="1"/>
</dbReference>
<dbReference type="Gene3D" id="3.90.76.10">
    <property type="entry name" value="Dipeptide-binding Protein, Domain 1"/>
    <property type="match status" value="1"/>
</dbReference>
<dbReference type="InterPro" id="IPR030678">
    <property type="entry name" value="Peptide/Ni-bd"/>
</dbReference>
<dbReference type="SUPFAM" id="SSF53850">
    <property type="entry name" value="Periplasmic binding protein-like II"/>
    <property type="match status" value="1"/>
</dbReference>
<dbReference type="AlphaFoldDB" id="A0A0K9YPM7"/>
<evidence type="ECO:0000256" key="6">
    <source>
        <dbReference type="SAM" id="MobiDB-lite"/>
    </source>
</evidence>
<dbReference type="InterPro" id="IPR039424">
    <property type="entry name" value="SBP_5"/>
</dbReference>